<feature type="transmembrane region" description="Helical" evidence="2">
    <location>
        <begin position="59"/>
        <end position="76"/>
    </location>
</feature>
<organism evidence="3 4">
    <name type="scientific">Candidatus Gottesmanbacteria bacterium GW2011_GWC2_39_8</name>
    <dbReference type="NCBI Taxonomy" id="1618450"/>
    <lineage>
        <taxon>Bacteria</taxon>
        <taxon>Candidatus Gottesmaniibacteriota</taxon>
    </lineage>
</organism>
<name>A0A0G0PZ07_9BACT</name>
<comment type="caution">
    <text evidence="3">The sequence shown here is derived from an EMBL/GenBank/DDBJ whole genome shotgun (WGS) entry which is preliminary data.</text>
</comment>
<evidence type="ECO:0000313" key="4">
    <source>
        <dbReference type="Proteomes" id="UP000034539"/>
    </source>
</evidence>
<evidence type="ECO:0000256" key="2">
    <source>
        <dbReference type="SAM" id="Phobius"/>
    </source>
</evidence>
<evidence type="ECO:0000313" key="3">
    <source>
        <dbReference type="EMBL" id="KKR30336.1"/>
    </source>
</evidence>
<accession>A0A0G0PZ07</accession>
<sequence>MKLAGIAFLVAVSAYFLLIRLIRKKKKGDIETEKTEPKNKEPDESNDGKPVKKFWNKKSTYFWFFIIQFVFFNFIYPGRWFEVKTLYWFFATMNSDKYVAVKKINTILEKDNSKKLSSIQAEIKEMEGKTELTEDDKKKLGELTKEVLSVGKPPTHAPRRVARAREEPLAITKNVSGDLLSSAYLSWKKPKGYSGTTCKKQVVAMVKITRLNDDGLSFSNKEKGFTANLAWKSAGFYQGDWHQGLKGGLIKLTPGKKGEEIVSFCGAVGEGTTSPNVPCWVTATMP</sequence>
<protein>
    <submittedName>
        <fullName evidence="3">Uncharacterized protein</fullName>
    </submittedName>
</protein>
<gene>
    <name evidence="3" type="ORF">UT63_C0101G0007</name>
</gene>
<feature type="region of interest" description="Disordered" evidence="1">
    <location>
        <begin position="30"/>
        <end position="49"/>
    </location>
</feature>
<feature type="transmembrane region" description="Helical" evidence="2">
    <location>
        <begin position="6"/>
        <end position="22"/>
    </location>
</feature>
<proteinExistence type="predicted"/>
<keyword evidence="2" id="KW-0472">Membrane</keyword>
<keyword evidence="2" id="KW-1133">Transmembrane helix</keyword>
<reference evidence="3 4" key="1">
    <citation type="journal article" date="2015" name="Nature">
        <title>rRNA introns, odd ribosomes, and small enigmatic genomes across a large radiation of phyla.</title>
        <authorList>
            <person name="Brown C.T."/>
            <person name="Hug L.A."/>
            <person name="Thomas B.C."/>
            <person name="Sharon I."/>
            <person name="Castelle C.J."/>
            <person name="Singh A."/>
            <person name="Wilkins M.J."/>
            <person name="Williams K.H."/>
            <person name="Banfield J.F."/>
        </authorList>
    </citation>
    <scope>NUCLEOTIDE SEQUENCE [LARGE SCALE GENOMIC DNA]</scope>
</reference>
<keyword evidence="2" id="KW-0812">Transmembrane</keyword>
<dbReference type="Proteomes" id="UP000034539">
    <property type="component" value="Unassembled WGS sequence"/>
</dbReference>
<evidence type="ECO:0000256" key="1">
    <source>
        <dbReference type="SAM" id="MobiDB-lite"/>
    </source>
</evidence>
<dbReference type="EMBL" id="LBXN01000101">
    <property type="protein sequence ID" value="KKR30336.1"/>
    <property type="molecule type" value="Genomic_DNA"/>
</dbReference>
<dbReference type="AlphaFoldDB" id="A0A0G0PZ07"/>